<dbReference type="Gene3D" id="2.60.40.10">
    <property type="entry name" value="Immunoglobulins"/>
    <property type="match status" value="1"/>
</dbReference>
<comment type="caution">
    <text evidence="3">The sequence shown here is derived from an EMBL/GenBank/DDBJ whole genome shotgun (WGS) entry which is preliminary data.</text>
</comment>
<dbReference type="OrthoDB" id="9761875at2"/>
<keyword evidence="3" id="KW-0378">Hydrolase</keyword>
<dbReference type="InterPro" id="IPR011840">
    <property type="entry name" value="PulA_typeI"/>
</dbReference>
<dbReference type="CDD" id="cd11341">
    <property type="entry name" value="AmyAc_Pullulanase_LD-like"/>
    <property type="match status" value="1"/>
</dbReference>
<dbReference type="InterPro" id="IPR040697">
    <property type="entry name" value="PulA_N1"/>
</dbReference>
<dbReference type="Proteomes" id="UP000257144">
    <property type="component" value="Unassembled WGS sequence"/>
</dbReference>
<accession>A0A3D8GPR9</accession>
<dbReference type="EC" id="3.2.1.41" evidence="3"/>
<keyword evidence="3" id="KW-0326">Glycosidase</keyword>
<evidence type="ECO:0000313" key="4">
    <source>
        <dbReference type="Proteomes" id="UP000257144"/>
    </source>
</evidence>
<dbReference type="InterPro" id="IPR006047">
    <property type="entry name" value="GH13_cat_dom"/>
</dbReference>
<dbReference type="EMBL" id="QNQT01000006">
    <property type="protein sequence ID" value="RDU36159.1"/>
    <property type="molecule type" value="Genomic_DNA"/>
</dbReference>
<dbReference type="Pfam" id="PF17999">
    <property type="entry name" value="PulA_N1"/>
    <property type="match status" value="1"/>
</dbReference>
<comment type="similarity">
    <text evidence="1">Belongs to the glycosyl hydrolase 13 family.</text>
</comment>
<dbReference type="RefSeq" id="WP_115452648.1">
    <property type="nucleotide sequence ID" value="NZ_QNQT01000006.1"/>
</dbReference>
<dbReference type="NCBIfam" id="TIGR02104">
    <property type="entry name" value="pulA_typeI"/>
    <property type="match status" value="1"/>
</dbReference>
<feature type="domain" description="Glycosyl hydrolase family 13 catalytic" evidence="2">
    <location>
        <begin position="229"/>
        <end position="616"/>
    </location>
</feature>
<sequence>MASDNRPFFAYLDAMDTITVLLPLPLKEPEPASFTLESRFGGGEVSIEERHEIEGYLKYICRFKDPYAFGTEHWVVSGNGSRTDVQIGAVTRSKEFDREFFYSGDDLGSSCQNGRTSFKVWAPTATNVKIKIYMPGEGRFELVKMARGEKGVWSLELGRDLEFARYTYMAFINQEWKEAADPYAAAVTVNGTHGVVARLENTAVPKIPMPPFSHPADAIIYETHIRDFTIHPVGGAVHKGLYKGAGETGTTGPDGKPTGLSHVKELGATHIEFLPFNDFAGVDETNIRAAYNWGYNPVHFNVPEGSYSTNPDDPYTRIRELKEMIEAIHSVGIRVIMDVVYNHVFIREKSSFEQLVPGYYFRYNEHGLPSDGTGVGNDFASERLMARKFIIDSIIHWIKEYNLDGFRFDLMGILDVQTMAEIRNACDRLKPGMLIIGEGWELNTPLHPGEKATIRNQRRLPTIGQFNDRFRDAIKGSTFNLYERGYALGNGTYTEQAKEAISGSVGIFSGQPLFSEPGQSVNYVESHDNHTLWDKLEACLGDSGELLKIKCHRLATSLVLLSQGLPFLHGGQEFFRTKGGDGNSYKSPENVNWLDWERKAAFQDNVRYITGMIEIRKSLSCFRMRENEQIRNTLADLGLPHPLIGFHYKDNWGEGEAILLVNPTAFIHQLPLPKGEWEVLADDLHAGVTPLRSFPHHADVAIEPVSIMVLLKKCNEAGN</sequence>
<dbReference type="InterPro" id="IPR013780">
    <property type="entry name" value="Glyco_hydro_b"/>
</dbReference>
<dbReference type="SUPFAM" id="SSF81296">
    <property type="entry name" value="E set domains"/>
    <property type="match status" value="1"/>
</dbReference>
<reference evidence="3 4" key="1">
    <citation type="submission" date="2018-07" db="EMBL/GenBank/DDBJ databases">
        <title>Bacillus sp. YLB-04 draft genome sequence.</title>
        <authorList>
            <person name="Yu L."/>
            <person name="Tang X."/>
        </authorList>
    </citation>
    <scope>NUCLEOTIDE SEQUENCE [LARGE SCALE GENOMIC DNA]</scope>
    <source>
        <strain evidence="3 4">YLB-04</strain>
    </source>
</reference>
<evidence type="ECO:0000259" key="2">
    <source>
        <dbReference type="SMART" id="SM00642"/>
    </source>
</evidence>
<evidence type="ECO:0000313" key="3">
    <source>
        <dbReference type="EMBL" id="RDU36159.1"/>
    </source>
</evidence>
<proteinExistence type="inferred from homology"/>
<dbReference type="SUPFAM" id="SSF51445">
    <property type="entry name" value="(Trans)glycosidases"/>
    <property type="match status" value="1"/>
</dbReference>
<dbReference type="Pfam" id="PF02922">
    <property type="entry name" value="CBM_48"/>
    <property type="match status" value="1"/>
</dbReference>
<keyword evidence="4" id="KW-1185">Reference proteome</keyword>
<dbReference type="SMART" id="SM00642">
    <property type="entry name" value="Aamy"/>
    <property type="match status" value="1"/>
</dbReference>
<dbReference type="InterPro" id="IPR013783">
    <property type="entry name" value="Ig-like_fold"/>
</dbReference>
<dbReference type="CDD" id="cd02860">
    <property type="entry name" value="E_set_Pullulanase"/>
    <property type="match status" value="1"/>
</dbReference>
<gene>
    <name evidence="3" type="primary">pulA</name>
    <name evidence="3" type="ORF">DRW41_14090</name>
</gene>
<dbReference type="InterPro" id="IPR004193">
    <property type="entry name" value="Glyco_hydro_13_N"/>
</dbReference>
<dbReference type="GO" id="GO:0005975">
    <property type="term" value="P:carbohydrate metabolic process"/>
    <property type="evidence" value="ECO:0007669"/>
    <property type="project" value="InterPro"/>
</dbReference>
<dbReference type="Gene3D" id="2.60.40.1180">
    <property type="entry name" value="Golgi alpha-mannosidase II"/>
    <property type="match status" value="1"/>
</dbReference>
<dbReference type="InterPro" id="IPR017853">
    <property type="entry name" value="GH"/>
</dbReference>
<dbReference type="Gene3D" id="3.20.20.80">
    <property type="entry name" value="Glycosidases"/>
    <property type="match status" value="1"/>
</dbReference>
<organism evidence="3 4">
    <name type="scientific">Neobacillus piezotolerans</name>
    <dbReference type="NCBI Taxonomy" id="2259171"/>
    <lineage>
        <taxon>Bacteria</taxon>
        <taxon>Bacillati</taxon>
        <taxon>Bacillota</taxon>
        <taxon>Bacilli</taxon>
        <taxon>Bacillales</taxon>
        <taxon>Bacillaceae</taxon>
        <taxon>Neobacillus</taxon>
    </lineage>
</organism>
<dbReference type="InterPro" id="IPR014756">
    <property type="entry name" value="Ig_E-set"/>
</dbReference>
<protein>
    <submittedName>
        <fullName evidence="3">Type I pullulanase</fullName>
        <ecNumber evidence="3">3.2.1.41</ecNumber>
    </submittedName>
</protein>
<dbReference type="GO" id="GO:0051060">
    <property type="term" value="F:pullulanase activity"/>
    <property type="evidence" value="ECO:0007669"/>
    <property type="project" value="UniProtKB-EC"/>
</dbReference>
<dbReference type="Gene3D" id="2.60.40.2320">
    <property type="match status" value="1"/>
</dbReference>
<dbReference type="PANTHER" id="PTHR43002">
    <property type="entry name" value="GLYCOGEN DEBRANCHING ENZYME"/>
    <property type="match status" value="1"/>
</dbReference>
<dbReference type="AlphaFoldDB" id="A0A3D8GPR9"/>
<evidence type="ECO:0000256" key="1">
    <source>
        <dbReference type="ARBA" id="ARBA00008061"/>
    </source>
</evidence>
<name>A0A3D8GPR9_9BACI</name>